<name>A0A934RZY7_9BACT</name>
<accession>A0A934RZY7</accession>
<dbReference type="InterPro" id="IPR025668">
    <property type="entry name" value="Tnp_DDE_dom"/>
</dbReference>
<keyword evidence="5" id="KW-1185">Reference proteome</keyword>
<dbReference type="PANTHER" id="PTHR33408:SF2">
    <property type="entry name" value="TRANSPOSASE DDE DOMAIN-CONTAINING PROTEIN"/>
    <property type="match status" value="1"/>
</dbReference>
<dbReference type="PANTHER" id="PTHR33408">
    <property type="entry name" value="TRANSPOSASE"/>
    <property type="match status" value="1"/>
</dbReference>
<dbReference type="Pfam" id="PF05598">
    <property type="entry name" value="DUF772"/>
    <property type="match status" value="1"/>
</dbReference>
<dbReference type="Proteomes" id="UP000617628">
    <property type="component" value="Unassembled WGS sequence"/>
</dbReference>
<dbReference type="EMBL" id="JAENIL010000133">
    <property type="protein sequence ID" value="MBK1880735.1"/>
    <property type="molecule type" value="Genomic_DNA"/>
</dbReference>
<sequence>MSFKTADRSQLELLGYCLDDFVDQDSLCRFVVTLVQELDLDELYADYSSQGGEAYDPSILLCVWFLSYCEGIASSRRVEQLCRRDLHYVYVSANLRPDHCALSRFRRRHAQRLPGLFTQIVRMARIQGLSGFERISIDGTKLEASASRRSLRDLKAIDRELARQDIKAYLESCDKQDEQERSRLQRLQAREERLSESREALLERRRSLEPKDREKHSVSLTDTQARAMSKVNSKPSAVAYNAQAAVDEDTQLIVSQSLCDHPNDCQQFAAVHADCERTLGACSSRKYDADSGYHSLEQLEYVSENAVDAVIAEPRPESRAPSKRQDRKLQRGDFTYQEQSDSYLCPAGRELPFAWRENKRSRRIKVYRSRDCSLCPLRERCLANPGKAGALRRISRDEQEHLAEEMFVKSSSEQGKARLKLRAQTVEPAFGNIKSNLGFRRLSLRGLEPASGEFALMCIAHNLRKMAKFLTLQPKRLIVSTMLWFELWLALLLASIAQADIAGKQACLAHNAKLG</sequence>
<gene>
    <name evidence="4" type="ORF">JIN87_27885</name>
</gene>
<dbReference type="Pfam" id="PF13751">
    <property type="entry name" value="DDE_Tnp_1_6"/>
    <property type="match status" value="1"/>
</dbReference>
<dbReference type="InterPro" id="IPR008490">
    <property type="entry name" value="Transposase_InsH_N"/>
</dbReference>
<feature type="region of interest" description="Disordered" evidence="1">
    <location>
        <begin position="195"/>
        <end position="220"/>
    </location>
</feature>
<feature type="region of interest" description="Disordered" evidence="1">
    <location>
        <begin position="313"/>
        <end position="332"/>
    </location>
</feature>
<proteinExistence type="predicted"/>
<feature type="compositionally biased region" description="Basic and acidic residues" evidence="1">
    <location>
        <begin position="314"/>
        <end position="331"/>
    </location>
</feature>
<feature type="domain" description="Transposase DDE" evidence="3">
    <location>
        <begin position="344"/>
        <end position="467"/>
    </location>
</feature>
<feature type="compositionally biased region" description="Basic and acidic residues" evidence="1">
    <location>
        <begin position="195"/>
        <end position="217"/>
    </location>
</feature>
<comment type="caution">
    <text evidence="4">The sequence shown here is derived from an EMBL/GenBank/DDBJ whole genome shotgun (WGS) entry which is preliminary data.</text>
</comment>
<reference evidence="4" key="1">
    <citation type="submission" date="2021-01" db="EMBL/GenBank/DDBJ databases">
        <title>Modified the classification status of verrucomicrobia.</title>
        <authorList>
            <person name="Feng X."/>
        </authorList>
    </citation>
    <scope>NUCLEOTIDE SEQUENCE</scope>
    <source>
        <strain evidence="4">KCTC 13126</strain>
    </source>
</reference>
<evidence type="ECO:0000256" key="1">
    <source>
        <dbReference type="SAM" id="MobiDB-lite"/>
    </source>
</evidence>
<organism evidence="4 5">
    <name type="scientific">Pelagicoccus mobilis</name>
    <dbReference type="NCBI Taxonomy" id="415221"/>
    <lineage>
        <taxon>Bacteria</taxon>
        <taxon>Pseudomonadati</taxon>
        <taxon>Verrucomicrobiota</taxon>
        <taxon>Opitutia</taxon>
        <taxon>Puniceicoccales</taxon>
        <taxon>Pelagicoccaceae</taxon>
        <taxon>Pelagicoccus</taxon>
    </lineage>
</organism>
<dbReference type="NCBIfam" id="NF033551">
    <property type="entry name" value="transpos_IS1182"/>
    <property type="match status" value="1"/>
</dbReference>
<dbReference type="RefSeq" id="WP_200360014.1">
    <property type="nucleotide sequence ID" value="NZ_JAENIL010000133.1"/>
</dbReference>
<protein>
    <submittedName>
        <fullName evidence="4">IS1182 family transposase</fullName>
    </submittedName>
</protein>
<dbReference type="AlphaFoldDB" id="A0A934RZY7"/>
<dbReference type="InterPro" id="IPR047629">
    <property type="entry name" value="IS1182_transpos"/>
</dbReference>
<feature type="domain" description="Transposase InsH N-terminal" evidence="2">
    <location>
        <begin position="17"/>
        <end position="108"/>
    </location>
</feature>
<evidence type="ECO:0000313" key="5">
    <source>
        <dbReference type="Proteomes" id="UP000617628"/>
    </source>
</evidence>
<evidence type="ECO:0000259" key="3">
    <source>
        <dbReference type="Pfam" id="PF13751"/>
    </source>
</evidence>
<evidence type="ECO:0000313" key="4">
    <source>
        <dbReference type="EMBL" id="MBK1880735.1"/>
    </source>
</evidence>
<evidence type="ECO:0000259" key="2">
    <source>
        <dbReference type="Pfam" id="PF05598"/>
    </source>
</evidence>